<organism evidence="2 3">
    <name type="scientific">Microbacterium oleivorans</name>
    <dbReference type="NCBI Taxonomy" id="273677"/>
    <lineage>
        <taxon>Bacteria</taxon>
        <taxon>Bacillati</taxon>
        <taxon>Actinomycetota</taxon>
        <taxon>Actinomycetes</taxon>
        <taxon>Micrococcales</taxon>
        <taxon>Microbacteriaceae</taxon>
        <taxon>Microbacterium</taxon>
    </lineage>
</organism>
<protein>
    <submittedName>
        <fullName evidence="2">Uncharacterized protein</fullName>
    </submittedName>
</protein>
<keyword evidence="1" id="KW-1133">Transmembrane helix</keyword>
<sequence length="58" mass="5960">MSHRAQLIIALGSSAILFLSIAFVFVLVVTSLFTGGIDFPGEPEIADAAGLAAWGLIA</sequence>
<dbReference type="AlphaFoldDB" id="A0A7D5EZA2"/>
<dbReference type="Proteomes" id="UP000509638">
    <property type="component" value="Chromosome"/>
</dbReference>
<name>A0A7D5EZA2_9MICO</name>
<keyword evidence="1" id="KW-0812">Transmembrane</keyword>
<proteinExistence type="predicted"/>
<gene>
    <name evidence="2" type="ORF">HW566_15930</name>
</gene>
<evidence type="ECO:0000256" key="1">
    <source>
        <dbReference type="SAM" id="Phobius"/>
    </source>
</evidence>
<reference evidence="2 3" key="1">
    <citation type="submission" date="2020-06" db="EMBL/GenBank/DDBJ databases">
        <authorList>
            <person name="Jo H."/>
        </authorList>
    </citation>
    <scope>NUCLEOTIDE SEQUENCE [LARGE SCALE GENOMIC DNA]</scope>
    <source>
        <strain evidence="2 3">I46</strain>
    </source>
</reference>
<dbReference type="RefSeq" id="WP_178014528.1">
    <property type="nucleotide sequence ID" value="NZ_CP058316.1"/>
</dbReference>
<dbReference type="EMBL" id="CP058316">
    <property type="protein sequence ID" value="QLD13130.1"/>
    <property type="molecule type" value="Genomic_DNA"/>
</dbReference>
<evidence type="ECO:0000313" key="2">
    <source>
        <dbReference type="EMBL" id="QLD13130.1"/>
    </source>
</evidence>
<evidence type="ECO:0000313" key="3">
    <source>
        <dbReference type="Proteomes" id="UP000509638"/>
    </source>
</evidence>
<accession>A0A7D5EZA2</accession>
<feature type="transmembrane region" description="Helical" evidence="1">
    <location>
        <begin position="7"/>
        <end position="33"/>
    </location>
</feature>
<keyword evidence="1" id="KW-0472">Membrane</keyword>